<evidence type="ECO:0000256" key="1">
    <source>
        <dbReference type="SAM" id="MobiDB-lite"/>
    </source>
</evidence>
<accession>A0ABV2N6T6</accession>
<organism evidence="2 3">
    <name type="scientific">Aquamicrobium terrae</name>
    <dbReference type="NCBI Taxonomy" id="1324945"/>
    <lineage>
        <taxon>Bacteria</taxon>
        <taxon>Pseudomonadati</taxon>
        <taxon>Pseudomonadota</taxon>
        <taxon>Alphaproteobacteria</taxon>
        <taxon>Hyphomicrobiales</taxon>
        <taxon>Phyllobacteriaceae</taxon>
        <taxon>Aquamicrobium</taxon>
    </lineage>
</organism>
<evidence type="ECO:0000313" key="3">
    <source>
        <dbReference type="Proteomes" id="UP001549076"/>
    </source>
</evidence>
<gene>
    <name evidence="2" type="ORF">ABID37_004764</name>
</gene>
<reference evidence="2 3" key="1">
    <citation type="submission" date="2024-06" db="EMBL/GenBank/DDBJ databases">
        <title>Genomic Encyclopedia of Type Strains, Phase IV (KMG-IV): sequencing the most valuable type-strain genomes for metagenomic binning, comparative biology and taxonomic classification.</title>
        <authorList>
            <person name="Goeker M."/>
        </authorList>
    </citation>
    <scope>NUCLEOTIDE SEQUENCE [LARGE SCALE GENOMIC DNA]</scope>
    <source>
        <strain evidence="2 3">DSM 27865</strain>
    </source>
</reference>
<protein>
    <submittedName>
        <fullName evidence="2">Uncharacterized protein</fullName>
    </submittedName>
</protein>
<dbReference type="RefSeq" id="WP_354199361.1">
    <property type="nucleotide sequence ID" value="NZ_JBEPML010000025.1"/>
</dbReference>
<comment type="caution">
    <text evidence="2">The sequence shown here is derived from an EMBL/GenBank/DDBJ whole genome shotgun (WGS) entry which is preliminary data.</text>
</comment>
<dbReference type="EMBL" id="JBEPML010000025">
    <property type="protein sequence ID" value="MET3794524.1"/>
    <property type="molecule type" value="Genomic_DNA"/>
</dbReference>
<keyword evidence="3" id="KW-1185">Reference proteome</keyword>
<evidence type="ECO:0000313" key="2">
    <source>
        <dbReference type="EMBL" id="MET3794524.1"/>
    </source>
</evidence>
<name>A0ABV2N6T6_9HYPH</name>
<feature type="region of interest" description="Disordered" evidence="1">
    <location>
        <begin position="16"/>
        <end position="45"/>
    </location>
</feature>
<proteinExistence type="predicted"/>
<dbReference type="Proteomes" id="UP001549076">
    <property type="component" value="Unassembled WGS sequence"/>
</dbReference>
<sequence length="45" mass="4999">MMLDLTVAVGASAFRVDQHQGDNDGAPRNQNQGLGLKTPLHWDWH</sequence>